<evidence type="ECO:0000313" key="2">
    <source>
        <dbReference type="EMBL" id="KAH8987249.1"/>
    </source>
</evidence>
<dbReference type="Pfam" id="PF13091">
    <property type="entry name" value="PLDc_2"/>
    <property type="match status" value="1"/>
</dbReference>
<dbReference type="Proteomes" id="UP001201163">
    <property type="component" value="Unassembled WGS sequence"/>
</dbReference>
<keyword evidence="3" id="KW-1185">Reference proteome</keyword>
<gene>
    <name evidence="2" type="ORF">EDB92DRAFT_1135487</name>
</gene>
<dbReference type="EMBL" id="JAKELL010000048">
    <property type="protein sequence ID" value="KAH8987249.1"/>
    <property type="molecule type" value="Genomic_DNA"/>
</dbReference>
<reference evidence="2" key="1">
    <citation type="submission" date="2022-01" db="EMBL/GenBank/DDBJ databases">
        <title>Comparative genomics reveals a dynamic genome evolution in the ectomycorrhizal milk-cap (Lactarius) mushrooms.</title>
        <authorList>
            <consortium name="DOE Joint Genome Institute"/>
            <person name="Lebreton A."/>
            <person name="Tang N."/>
            <person name="Kuo A."/>
            <person name="LaButti K."/>
            <person name="Drula E."/>
            <person name="Barry K."/>
            <person name="Clum A."/>
            <person name="Lipzen A."/>
            <person name="Mousain D."/>
            <person name="Ng V."/>
            <person name="Wang R."/>
            <person name="Wang X."/>
            <person name="Dai Y."/>
            <person name="Henrissat B."/>
            <person name="Grigoriev I.V."/>
            <person name="Guerin-Laguette A."/>
            <person name="Yu F."/>
            <person name="Martin F.M."/>
        </authorList>
    </citation>
    <scope>NUCLEOTIDE SEQUENCE</scope>
    <source>
        <strain evidence="2">QP</strain>
    </source>
</reference>
<feature type="domain" description="PLD phosphodiesterase" evidence="1">
    <location>
        <begin position="216"/>
        <end position="243"/>
    </location>
</feature>
<proteinExistence type="predicted"/>
<feature type="domain" description="PLD phosphodiesterase" evidence="1">
    <location>
        <begin position="615"/>
        <end position="637"/>
    </location>
</feature>
<dbReference type="AlphaFoldDB" id="A0AAD4LF38"/>
<dbReference type="SMART" id="SM00155">
    <property type="entry name" value="PLDc"/>
    <property type="match status" value="2"/>
</dbReference>
<dbReference type="InterPro" id="IPR025202">
    <property type="entry name" value="PLD-like_dom"/>
</dbReference>
<name>A0AAD4LF38_9AGAM</name>
<dbReference type="GO" id="GO:0030572">
    <property type="term" value="F:phosphatidyltransferase activity"/>
    <property type="evidence" value="ECO:0007669"/>
    <property type="project" value="UniProtKB-ARBA"/>
</dbReference>
<dbReference type="SUPFAM" id="SSF56024">
    <property type="entry name" value="Phospholipase D/nuclease"/>
    <property type="match status" value="2"/>
</dbReference>
<organism evidence="2 3">
    <name type="scientific">Lactarius akahatsu</name>
    <dbReference type="NCBI Taxonomy" id="416441"/>
    <lineage>
        <taxon>Eukaryota</taxon>
        <taxon>Fungi</taxon>
        <taxon>Dikarya</taxon>
        <taxon>Basidiomycota</taxon>
        <taxon>Agaricomycotina</taxon>
        <taxon>Agaricomycetes</taxon>
        <taxon>Russulales</taxon>
        <taxon>Russulaceae</taxon>
        <taxon>Lactarius</taxon>
    </lineage>
</organism>
<comment type="caution">
    <text evidence="2">The sequence shown here is derived from an EMBL/GenBank/DDBJ whole genome shotgun (WGS) entry which is preliminary data.</text>
</comment>
<protein>
    <recommendedName>
        <fullName evidence="1">PLD phosphodiesterase domain-containing protein</fullName>
    </recommendedName>
</protein>
<evidence type="ECO:0000313" key="3">
    <source>
        <dbReference type="Proteomes" id="UP001201163"/>
    </source>
</evidence>
<sequence>MFSEHVLELCTSSTTLIDALAKDPYQPASRVVRQLFKDQGTKIKEHTDTPPSEDELDLVAKCGNFSHRPSDLFLRVYRDVLCALEIDPLAGLVSPSLLGSSGVVPLTIVSVISDIVRHYAYLIARAEAEVFLATNYWERSQSSKIIADSLRELSKRVKERGGEKVVVKLMYDRGNVKQAVKNRIVVKPIYWTRIGLPAQDEIPGVALEVINYHRALLGTFHAKFLVVDRRVACLNSNNIQDRPNIEMMIQLEGPVVESFYDMALMSWANAMNPPLPLLAMRPASPSVYRFKQDNEDMKYLGSEPMLTALRAHFQEWRVVKNAQFDAPPQPRRTSVTGSVTANHRDALFKQPQVRVPSPPKSADARDHGIFDTLPEGCVRDEAVERHRHISTPSWTESVKTNTDGYDSVSATGSYSPASDSNSRGTDGSLFSSFGTSDTSAAIKGGDYETALQDAREVDSTTQGSDGDLGDFNPHILHEPHIPVPIAMVNRRPTGTPGHYSVRNFPQDIAWLSAMHYAQKSVFIQTPTFNASPIVSSTLDACRRGVKVTLYLDLGFNDQGEMIPFQGGTNEEVVHKMYRRLNGEGNGAEKRLEVFWYTAKDQTKPLNAAVRKRNCHVKFMAVDDQIAILGNGNQDTQSWFHSQEVNVMIDSPELVREWMRGIEVNQNTRLYGRVDDGDGVLRGEDGEAIQASGIESSNFLRRLKGMGKVIARVRGTGGF</sequence>
<dbReference type="PANTHER" id="PTHR21248">
    <property type="entry name" value="CARDIOLIPIN SYNTHASE"/>
    <property type="match status" value="1"/>
</dbReference>
<accession>A0AAD4LF38</accession>
<dbReference type="CDD" id="cd00138">
    <property type="entry name" value="PLDc_SF"/>
    <property type="match status" value="1"/>
</dbReference>
<dbReference type="InterPro" id="IPR001736">
    <property type="entry name" value="PLipase_D/transphosphatidylase"/>
</dbReference>
<dbReference type="PANTHER" id="PTHR21248:SF22">
    <property type="entry name" value="PHOSPHOLIPASE D"/>
    <property type="match status" value="1"/>
</dbReference>
<dbReference type="Gene3D" id="3.30.870.10">
    <property type="entry name" value="Endonuclease Chain A"/>
    <property type="match status" value="2"/>
</dbReference>
<dbReference type="PROSITE" id="PS50035">
    <property type="entry name" value="PLD"/>
    <property type="match status" value="2"/>
</dbReference>
<dbReference type="GO" id="GO:0032049">
    <property type="term" value="P:cardiolipin biosynthetic process"/>
    <property type="evidence" value="ECO:0007669"/>
    <property type="project" value="UniProtKB-ARBA"/>
</dbReference>
<evidence type="ECO:0000259" key="1">
    <source>
        <dbReference type="PROSITE" id="PS50035"/>
    </source>
</evidence>